<name>A0ACB5U064_CANBO</name>
<organism evidence="1 2">
    <name type="scientific">Candida boidinii</name>
    <name type="common">Yeast</name>
    <dbReference type="NCBI Taxonomy" id="5477"/>
    <lineage>
        <taxon>Eukaryota</taxon>
        <taxon>Fungi</taxon>
        <taxon>Dikarya</taxon>
        <taxon>Ascomycota</taxon>
        <taxon>Saccharomycotina</taxon>
        <taxon>Pichiomycetes</taxon>
        <taxon>Pichiales</taxon>
        <taxon>Pichiaceae</taxon>
        <taxon>Ogataea</taxon>
        <taxon>Ogataea/Candida clade</taxon>
    </lineage>
</organism>
<evidence type="ECO:0000313" key="2">
    <source>
        <dbReference type="Proteomes" id="UP001165101"/>
    </source>
</evidence>
<reference evidence="1" key="1">
    <citation type="submission" date="2023-04" db="EMBL/GenBank/DDBJ databases">
        <title>Candida boidinii NBRC 1967.</title>
        <authorList>
            <person name="Ichikawa N."/>
            <person name="Sato H."/>
            <person name="Tonouchi N."/>
        </authorList>
    </citation>
    <scope>NUCLEOTIDE SEQUENCE</scope>
    <source>
        <strain evidence="1">NBRC 1967</strain>
    </source>
</reference>
<sequence>MIVGKPPFSASNHMELVKKIQKTKDKINFPSNFEINQDLIRLVCALLKLNPTERMGFKEFFNDPIITSNNLNISTINEPLDCSKLDEKMFISEYLPSKPLKDLKSIRNDNLDDLNEVVEDDLDQDVDDDDHDDDSNNSSNTGKNNTKLLQQQRGIKQPASIRPQLHQLQTTPLKKSNVEINSNNIKQPNSSNDLLLLNNNTSPSTTSPTTTLKIASNTTRLNKQQQKHQQQQQQQQNKYDLVFDKEYVVVEKNAVEINTLADELENAGISTNNNTTNTNTNNKINNRTKYSSSPNNESPPSNNNQLLSYNSGNTTGTTTNTGQVNRRYSSSNSKPSSLNSRRTSFGDRKFPGMSISPTTKLSKVIDFTSNKLFGTPSPNNNINNINNNNNNNIQLNDSSNVSYPRNNNTHSNNNTNNLIERTTLHLKQNIINVPTKDLKHLTNNNNNNNNNQSSSSQSFNNSDLKQIKKLETLATTAHAISLFAEVKFSQLIPLPPSSPMGLTNNTGGSSSNRMLDNTNDFGYTTQENNSYSNEAIMDDDDFEDDSSNLPPLMIVQIATEGVQLYVCTLTLLARAMDIAKDWWSRNQSTRKAPKNLYELKNQL</sequence>
<dbReference type="Proteomes" id="UP001165101">
    <property type="component" value="Unassembled WGS sequence"/>
</dbReference>
<gene>
    <name evidence="1" type="ORF">Cboi01_000517000</name>
</gene>
<comment type="caution">
    <text evidence="1">The sequence shown here is derived from an EMBL/GenBank/DDBJ whole genome shotgun (WGS) entry which is preliminary data.</text>
</comment>
<dbReference type="EMBL" id="BSXV01003804">
    <property type="protein sequence ID" value="GME99043.1"/>
    <property type="molecule type" value="Genomic_DNA"/>
</dbReference>
<evidence type="ECO:0000313" key="1">
    <source>
        <dbReference type="EMBL" id="GME99043.1"/>
    </source>
</evidence>
<proteinExistence type="predicted"/>
<keyword evidence="2" id="KW-1185">Reference proteome</keyword>
<accession>A0ACB5U064</accession>
<protein>
    <submittedName>
        <fullName evidence="1">Unnamed protein product</fullName>
    </submittedName>
</protein>